<dbReference type="PANTHER" id="PTHR47926">
    <property type="entry name" value="PENTATRICOPEPTIDE REPEAT-CONTAINING PROTEIN"/>
    <property type="match status" value="1"/>
</dbReference>
<reference evidence="3" key="2">
    <citation type="submission" date="2021-01" db="UniProtKB">
        <authorList>
            <consortium name="EnsemblPlants"/>
        </authorList>
    </citation>
    <scope>IDENTIFICATION</scope>
</reference>
<dbReference type="NCBIfam" id="TIGR00756">
    <property type="entry name" value="PPR"/>
    <property type="match status" value="5"/>
</dbReference>
<dbReference type="Pfam" id="PF13041">
    <property type="entry name" value="PPR_2"/>
    <property type="match status" value="3"/>
</dbReference>
<dbReference type="InterPro" id="IPR046960">
    <property type="entry name" value="PPR_At4g14850-like_plant"/>
</dbReference>
<evidence type="ECO:0000256" key="2">
    <source>
        <dbReference type="PROSITE-ProRule" id="PRU00708"/>
    </source>
</evidence>
<feature type="repeat" description="PPR" evidence="2">
    <location>
        <begin position="251"/>
        <end position="281"/>
    </location>
</feature>
<dbReference type="Gramene" id="QL11p002856:mrna">
    <property type="protein sequence ID" value="QL11p002856:mrna"/>
    <property type="gene ID" value="QL11p002856"/>
</dbReference>
<evidence type="ECO:0000313" key="3">
    <source>
        <dbReference type="EnsemblPlants" id="QL11p002856:mrna"/>
    </source>
</evidence>
<evidence type="ECO:0008006" key="5">
    <source>
        <dbReference type="Google" id="ProtNLM"/>
    </source>
</evidence>
<proteinExistence type="predicted"/>
<dbReference type="Gene3D" id="1.25.40.10">
    <property type="entry name" value="Tetratricopeptide repeat domain"/>
    <property type="match status" value="3"/>
</dbReference>
<dbReference type="EnsemblPlants" id="QL11p002856:mrna">
    <property type="protein sequence ID" value="QL11p002856:mrna"/>
    <property type="gene ID" value="QL11p002856"/>
</dbReference>
<keyword evidence="1" id="KW-0677">Repeat</keyword>
<dbReference type="FunCoup" id="A0A7N2MU89">
    <property type="interactions" value="977"/>
</dbReference>
<dbReference type="OMA" id="FREKEIC"/>
<feature type="repeat" description="PPR" evidence="2">
    <location>
        <begin position="359"/>
        <end position="393"/>
    </location>
</feature>
<dbReference type="InParanoid" id="A0A7N2MU89"/>
<dbReference type="Pfam" id="PF01535">
    <property type="entry name" value="PPR"/>
    <property type="match status" value="2"/>
</dbReference>
<keyword evidence="4" id="KW-1185">Reference proteome</keyword>
<dbReference type="GO" id="GO:0009451">
    <property type="term" value="P:RNA modification"/>
    <property type="evidence" value="ECO:0007669"/>
    <property type="project" value="InterPro"/>
</dbReference>
<organism evidence="3 4">
    <name type="scientific">Quercus lobata</name>
    <name type="common">Valley oak</name>
    <dbReference type="NCBI Taxonomy" id="97700"/>
    <lineage>
        <taxon>Eukaryota</taxon>
        <taxon>Viridiplantae</taxon>
        <taxon>Streptophyta</taxon>
        <taxon>Embryophyta</taxon>
        <taxon>Tracheophyta</taxon>
        <taxon>Spermatophyta</taxon>
        <taxon>Magnoliopsida</taxon>
        <taxon>eudicotyledons</taxon>
        <taxon>Gunneridae</taxon>
        <taxon>Pentapetalae</taxon>
        <taxon>rosids</taxon>
        <taxon>fabids</taxon>
        <taxon>Fagales</taxon>
        <taxon>Fagaceae</taxon>
        <taxon>Quercus</taxon>
    </lineage>
</organism>
<dbReference type="InterPro" id="IPR002885">
    <property type="entry name" value="PPR_rpt"/>
</dbReference>
<dbReference type="Proteomes" id="UP000594261">
    <property type="component" value="Chromosome 11"/>
</dbReference>
<protein>
    <recommendedName>
        <fullName evidence="5">Pentatricopeptide repeat-containing protein</fullName>
    </recommendedName>
</protein>
<evidence type="ECO:0000313" key="4">
    <source>
        <dbReference type="Proteomes" id="UP000594261"/>
    </source>
</evidence>
<dbReference type="FunFam" id="1.25.40.10:FF:000031">
    <property type="entry name" value="Pentatricopeptide repeat-containing protein mitochondrial"/>
    <property type="match status" value="1"/>
</dbReference>
<name>A0A7N2MU89_QUELO</name>
<accession>A0A7N2MU89</accession>
<dbReference type="GO" id="GO:0003723">
    <property type="term" value="F:RNA binding"/>
    <property type="evidence" value="ECO:0007669"/>
    <property type="project" value="InterPro"/>
</dbReference>
<sequence>MSFIHRCRYSLSFPAVSSNSSSLPKATATTTTSFNSNSNSISTLLRACKTSLHLHQLHAHIIRKSLEQDHFLITLFISLSLSTLSYSTSVFNRVRRPSTFLCSHFIHIVSLFICMKRESGVPDCYTYPSIIKACSTQCEVSLGSALHGSALRCGVEGDLFVRTSLIDFYGKCKHVFSARELFDDMSDRNVVSWTAMVVGYISVGDLEEAKRLFNEMPQRNVASWNAIICGLVKLGDLKGARRMFDEMPERNVVLYSTMIDGYAKAGDMASVRFLFEQVPQREIFVWSALISGYAQSGQPNEAVKAFLEMDSRDVKPDEFVMPEHNGYSTNVAAALVDMNAKCGNMERATKLFEEMPKKDLISYCSMIQGLSNHGHGNKAVDLFNKMINEGMVPDEVAFTIILSACSHAGFVEEGRLKEAYELLNSMPVEPHAGAWGALLGACKLHCNIELGEVIAARLLELEPHNAGLGHVSLYSFVDEFNLTWFLWLSSSSLSSEIHWKLGNLPSLPRPPSFNQSISAHDSEAPLVFSGDLDNLYDEKHSEFLSDELDIAITDHAENLRLKSDLFDLKCRGYSKGRIEAYAC</sequence>
<feature type="repeat" description="PPR" evidence="2">
    <location>
        <begin position="189"/>
        <end position="223"/>
    </location>
</feature>
<feature type="repeat" description="PPR" evidence="2">
    <location>
        <begin position="282"/>
        <end position="316"/>
    </location>
</feature>
<dbReference type="InterPro" id="IPR011990">
    <property type="entry name" value="TPR-like_helical_dom_sf"/>
</dbReference>
<dbReference type="EMBL" id="LRBV02000011">
    <property type="status" value="NOT_ANNOTATED_CDS"/>
    <property type="molecule type" value="Genomic_DNA"/>
</dbReference>
<dbReference type="AlphaFoldDB" id="A0A7N2MU89"/>
<evidence type="ECO:0000256" key="1">
    <source>
        <dbReference type="ARBA" id="ARBA00022737"/>
    </source>
</evidence>
<dbReference type="PROSITE" id="PS51375">
    <property type="entry name" value="PPR"/>
    <property type="match status" value="4"/>
</dbReference>
<dbReference type="PANTHER" id="PTHR47926:SF467">
    <property type="entry name" value="REPEAT-CONTAINING PROTEIN, PUTATIVE-RELATED"/>
    <property type="match status" value="1"/>
</dbReference>
<reference evidence="3 4" key="1">
    <citation type="journal article" date="2016" name="G3 (Bethesda)">
        <title>First Draft Assembly and Annotation of the Genome of a California Endemic Oak Quercus lobata Nee (Fagaceae).</title>
        <authorList>
            <person name="Sork V.L."/>
            <person name="Fitz-Gibbon S.T."/>
            <person name="Puiu D."/>
            <person name="Crepeau M."/>
            <person name="Gugger P.F."/>
            <person name="Sherman R."/>
            <person name="Stevens K."/>
            <person name="Langley C.H."/>
            <person name="Pellegrini M."/>
            <person name="Salzberg S.L."/>
        </authorList>
    </citation>
    <scope>NUCLEOTIDE SEQUENCE [LARGE SCALE GENOMIC DNA]</scope>
    <source>
        <strain evidence="3 4">cv. SW786</strain>
    </source>
</reference>